<dbReference type="Pfam" id="PF00704">
    <property type="entry name" value="Glyco_hydro_18"/>
    <property type="match status" value="3"/>
</dbReference>
<dbReference type="Gene3D" id="3.10.50.10">
    <property type="match status" value="2"/>
</dbReference>
<organism evidence="3 4">
    <name type="scientific">Panagrolaimus superbus</name>
    <dbReference type="NCBI Taxonomy" id="310955"/>
    <lineage>
        <taxon>Eukaryota</taxon>
        <taxon>Metazoa</taxon>
        <taxon>Ecdysozoa</taxon>
        <taxon>Nematoda</taxon>
        <taxon>Chromadorea</taxon>
        <taxon>Rhabditida</taxon>
        <taxon>Tylenchina</taxon>
        <taxon>Panagrolaimomorpha</taxon>
        <taxon>Panagrolaimoidea</taxon>
        <taxon>Panagrolaimidae</taxon>
        <taxon>Panagrolaimus</taxon>
    </lineage>
</organism>
<dbReference type="GO" id="GO:0004568">
    <property type="term" value="F:chitinase activity"/>
    <property type="evidence" value="ECO:0007669"/>
    <property type="project" value="TreeGrafter"/>
</dbReference>
<dbReference type="InterPro" id="IPR017853">
    <property type="entry name" value="GH"/>
</dbReference>
<dbReference type="PANTHER" id="PTHR11177">
    <property type="entry name" value="CHITINASE"/>
    <property type="match status" value="1"/>
</dbReference>
<feature type="domain" description="GH18" evidence="2">
    <location>
        <begin position="37"/>
        <end position="392"/>
    </location>
</feature>
<dbReference type="InterPro" id="IPR029070">
    <property type="entry name" value="Chitinase_insertion_sf"/>
</dbReference>
<evidence type="ECO:0000313" key="3">
    <source>
        <dbReference type="Proteomes" id="UP000887577"/>
    </source>
</evidence>
<proteinExistence type="predicted"/>
<sequence>MVASNFMQIRVFALLTALLILGFVRGEENSEEEDSRCNFFCTLQPRPQEPINVDIYRNLSCTHLIYGPAEIGSNLEIKTPSTYDLTEPSTIGNYDKLRYWRYFKNPIRKLYLGIYSDRKMHMLSNTWTQGVFTKNLLEHLRLYHFDGFVLFTDGTETWSRDMKNFLLHFREQQKVNNQTVEIFLSLPARLIGTARSYLRDLEPLMDGLYLITDDSSATENPNLAVSVDPLHPNPPQVPDVDTITENTGQLVYNGFPEEKIIVGLSSWARGYILPEGVTQVSHGSKIAGITKGGATTNRNDGKLAYREICKWLTDSTPIYDNKTETVSIVHGKIWFSVVLPDHQSFKNKIKWIAAQNFMGIGLSSLVSDDHTNVCGKGEWPLHKTISDEFKCKNRRKKRNLMGSCTRMCSYQPREGEKFDYKDFESHWCSHMIILSADLLSAGGVKVGTTVANNIKAFDAWDVKAKPLLILSIGGNQEKETWRTAIGNANRRTVVKEYDLDGVDISWTLSSPENVWDAGYLAQFLAELRLSIPNKKLILSVTPQFSYNYHIKPEIIGQSVDYFLLQGYKFHAANHLFTGHHSPLFISSELLADPKMTIEGLSYDWVSRGVAASKLIVGFSAEGMSMYFQNVRSDNEIGAPANTFRNYHRAGNGGSVSQSEICRMLQDNQTKSVFIEELGIPYATRNDEFIAYDNARSMQVKAIWASLNNFGGIGLYAIEMDNIYGECPAGRPFTLLKTLIKSQVCDYCIRENQTKKPKENSKSVCEPNFQVACSYRLPKGDKSLNPEKIPFEQCTEIVIEEAGLTAAGKIGFSEENSDESLKELSKVNSENGTKPLIASIQCQMKDTEFTDLMKNPSTAVSEIDAMVKKYQLQGVEIKCDSLITNQNKDLYTKFLEELKTTLNKGNGKQCPITISVRIPVYNLRLNETYDIELLNSLHHVSLESFQTSLTESQLVSPLFSVPNDDQTAIDTTITHWLDQGLKREVLLMHIPAYGIIQQLSQDIRKQHEVGETVKENFIQIVTQKDICTKLDDNAGVQNKLIYDYVAAYAITPTNEWISYESQATITYKMKYAIREGLAGIGLMSLNDDDDESVCKQGAFPLLHAINRNVCPST</sequence>
<feature type="domain" description="GH18" evidence="2">
    <location>
        <begin position="768"/>
        <end position="1111"/>
    </location>
</feature>
<name>A0A914YE10_9BILA</name>
<feature type="chain" id="PRO_5036858117" evidence="1">
    <location>
        <begin position="27"/>
        <end position="1112"/>
    </location>
</feature>
<dbReference type="GO" id="GO:0005975">
    <property type="term" value="P:carbohydrate metabolic process"/>
    <property type="evidence" value="ECO:0007669"/>
    <property type="project" value="InterPro"/>
</dbReference>
<evidence type="ECO:0000259" key="2">
    <source>
        <dbReference type="PROSITE" id="PS51910"/>
    </source>
</evidence>
<dbReference type="PANTHER" id="PTHR11177:SF401">
    <property type="entry name" value="CHITINASE-LIKE PROTEIN C25A8.4"/>
    <property type="match status" value="1"/>
</dbReference>
<dbReference type="SUPFAM" id="SSF51445">
    <property type="entry name" value="(Trans)glycosidases"/>
    <property type="match status" value="3"/>
</dbReference>
<dbReference type="Gene3D" id="3.20.20.80">
    <property type="entry name" value="Glycosidases"/>
    <property type="match status" value="4"/>
</dbReference>
<reference evidence="4" key="1">
    <citation type="submission" date="2022-11" db="UniProtKB">
        <authorList>
            <consortium name="WormBaseParasite"/>
        </authorList>
    </citation>
    <scope>IDENTIFICATION</scope>
</reference>
<dbReference type="GO" id="GO:0008061">
    <property type="term" value="F:chitin binding"/>
    <property type="evidence" value="ECO:0007669"/>
    <property type="project" value="InterPro"/>
</dbReference>
<dbReference type="AlphaFoldDB" id="A0A914YE10"/>
<accession>A0A914YE10</accession>
<feature type="signal peptide" evidence="1">
    <location>
        <begin position="1"/>
        <end position="26"/>
    </location>
</feature>
<dbReference type="InterPro" id="IPR001223">
    <property type="entry name" value="Glyco_hydro18_cat"/>
</dbReference>
<keyword evidence="3" id="KW-1185">Reference proteome</keyword>
<dbReference type="InterPro" id="IPR011583">
    <property type="entry name" value="Chitinase_II/V-like_cat"/>
</dbReference>
<dbReference type="SUPFAM" id="SSF54556">
    <property type="entry name" value="Chitinase insertion domain"/>
    <property type="match status" value="2"/>
</dbReference>
<keyword evidence="1" id="KW-0732">Signal</keyword>
<evidence type="ECO:0000256" key="1">
    <source>
        <dbReference type="SAM" id="SignalP"/>
    </source>
</evidence>
<dbReference type="PROSITE" id="PS51910">
    <property type="entry name" value="GH18_2"/>
    <property type="match status" value="3"/>
</dbReference>
<dbReference type="Proteomes" id="UP000887577">
    <property type="component" value="Unplaced"/>
</dbReference>
<dbReference type="GO" id="GO:0006032">
    <property type="term" value="P:chitin catabolic process"/>
    <property type="evidence" value="ECO:0007669"/>
    <property type="project" value="TreeGrafter"/>
</dbReference>
<evidence type="ECO:0000313" key="4">
    <source>
        <dbReference type="WBParaSite" id="PSU_v2.g15655.t1"/>
    </source>
</evidence>
<dbReference type="WBParaSite" id="PSU_v2.g15655.t1">
    <property type="protein sequence ID" value="PSU_v2.g15655.t1"/>
    <property type="gene ID" value="PSU_v2.g15655"/>
</dbReference>
<protein>
    <submittedName>
        <fullName evidence="4">GH18 domain-containing protein</fullName>
    </submittedName>
</protein>
<dbReference type="GO" id="GO:0005576">
    <property type="term" value="C:extracellular region"/>
    <property type="evidence" value="ECO:0007669"/>
    <property type="project" value="TreeGrafter"/>
</dbReference>
<dbReference type="InterPro" id="IPR050314">
    <property type="entry name" value="Glycosyl_Hydrlase_18"/>
</dbReference>
<feature type="domain" description="GH18" evidence="2">
    <location>
        <begin position="404"/>
        <end position="745"/>
    </location>
</feature>
<dbReference type="SMART" id="SM00636">
    <property type="entry name" value="Glyco_18"/>
    <property type="match status" value="2"/>
</dbReference>